<dbReference type="InterPro" id="IPR043128">
    <property type="entry name" value="Rev_trsase/Diguanyl_cyclase"/>
</dbReference>
<name>A0A6A4FNF5_9STRA</name>
<dbReference type="SUPFAM" id="SSF56672">
    <property type="entry name" value="DNA/RNA polymerases"/>
    <property type="match status" value="1"/>
</dbReference>
<dbReference type="PROSITE" id="PS50878">
    <property type="entry name" value="RT_POL"/>
    <property type="match status" value="1"/>
</dbReference>
<dbReference type="Pfam" id="PF00078">
    <property type="entry name" value="RVT_1"/>
    <property type="match status" value="1"/>
</dbReference>
<gene>
    <name evidence="2" type="ORF">PR003_g6822</name>
</gene>
<dbReference type="EMBL" id="QXFT01000310">
    <property type="protein sequence ID" value="KAE9347633.1"/>
    <property type="molecule type" value="Genomic_DNA"/>
</dbReference>
<organism evidence="2 3">
    <name type="scientific">Phytophthora rubi</name>
    <dbReference type="NCBI Taxonomy" id="129364"/>
    <lineage>
        <taxon>Eukaryota</taxon>
        <taxon>Sar</taxon>
        <taxon>Stramenopiles</taxon>
        <taxon>Oomycota</taxon>
        <taxon>Peronosporomycetes</taxon>
        <taxon>Peronosporales</taxon>
        <taxon>Peronosporaceae</taxon>
        <taxon>Phytophthora</taxon>
    </lineage>
</organism>
<keyword evidence="3" id="KW-1185">Reference proteome</keyword>
<evidence type="ECO:0000313" key="2">
    <source>
        <dbReference type="EMBL" id="KAE9347633.1"/>
    </source>
</evidence>
<dbReference type="Proteomes" id="UP000434957">
    <property type="component" value="Unassembled WGS sequence"/>
</dbReference>
<protein>
    <recommendedName>
        <fullName evidence="1">Reverse transcriptase domain-containing protein</fullName>
    </recommendedName>
</protein>
<comment type="caution">
    <text evidence="2">The sequence shown here is derived from an EMBL/GenBank/DDBJ whole genome shotgun (WGS) entry which is preliminary data.</text>
</comment>
<evidence type="ECO:0000313" key="3">
    <source>
        <dbReference type="Proteomes" id="UP000434957"/>
    </source>
</evidence>
<dbReference type="PANTHER" id="PTHR33064">
    <property type="entry name" value="POL PROTEIN"/>
    <property type="match status" value="1"/>
</dbReference>
<sequence length="140" mass="16078">MGVSTAPDKFQSIMNMMLGDLDGVWAYLDDVLILSNSFEEHLELMRRVFERFEEFGLTIHPRKSKLFTTSTDYLSCRISTTGIQPLHNKLEAIAKIASPSTRRELRCFIGMVNYCRDMWLRRAAILSPLTALMSPSIPFR</sequence>
<dbReference type="Gene3D" id="3.30.70.270">
    <property type="match status" value="2"/>
</dbReference>
<dbReference type="InterPro" id="IPR051320">
    <property type="entry name" value="Viral_Replic_Matur_Polypro"/>
</dbReference>
<dbReference type="AlphaFoldDB" id="A0A6A4FNF5"/>
<evidence type="ECO:0000259" key="1">
    <source>
        <dbReference type="PROSITE" id="PS50878"/>
    </source>
</evidence>
<dbReference type="InterPro" id="IPR000477">
    <property type="entry name" value="RT_dom"/>
</dbReference>
<accession>A0A6A4FNF5</accession>
<feature type="domain" description="Reverse transcriptase" evidence="1">
    <location>
        <begin position="1"/>
        <end position="78"/>
    </location>
</feature>
<proteinExistence type="predicted"/>
<reference evidence="2 3" key="1">
    <citation type="submission" date="2018-08" db="EMBL/GenBank/DDBJ databases">
        <title>Genomic investigation of the strawberry pathogen Phytophthora fragariae indicates pathogenicity is determined by transcriptional variation in three key races.</title>
        <authorList>
            <person name="Adams T.M."/>
            <person name="Armitage A.D."/>
            <person name="Sobczyk M.K."/>
            <person name="Bates H.J."/>
            <person name="Dunwell J.M."/>
            <person name="Nellist C.F."/>
            <person name="Harrison R.J."/>
        </authorList>
    </citation>
    <scope>NUCLEOTIDE SEQUENCE [LARGE SCALE GENOMIC DNA]</scope>
    <source>
        <strain evidence="2 3">SCRP333</strain>
    </source>
</reference>
<dbReference type="FunFam" id="3.30.70.270:FF:000003">
    <property type="entry name" value="Transposon Ty3-G Gag-Pol polyprotein"/>
    <property type="match status" value="1"/>
</dbReference>
<dbReference type="InterPro" id="IPR043502">
    <property type="entry name" value="DNA/RNA_pol_sf"/>
</dbReference>
<dbReference type="PANTHER" id="PTHR33064:SF37">
    <property type="entry name" value="RIBONUCLEASE H"/>
    <property type="match status" value="1"/>
</dbReference>